<sequence>MGGNNMDKQKKVLLTVDNSSIYYEVSGQGFPLFLLHGNGGSGKYFEKQVPEFSRYFTVFTVDSRGHARSTNTRNSLTFDEMAEDLYQIMKQEQVTQANIVGFSDGANLAMVFTKKYPEMVHRLVLNAGNTVIQGVRFPIRIFTAIEYVLLQFLAKFSKKAKKQLLTVRLMTHDIGVSNVDLQQFTAKTLVIVGKYDIIKRSHSIYLAKEIPHASFVLVPKQGHSFAKKDPQTFNREILTFLQEK</sequence>
<reference evidence="2 3" key="1">
    <citation type="submission" date="2014-12" db="EMBL/GenBank/DDBJ databases">
        <title>Draft genome sequences of 29 type strains of Enterococci.</title>
        <authorList>
            <person name="Zhong Z."/>
            <person name="Sun Z."/>
            <person name="Liu W."/>
            <person name="Zhang W."/>
            <person name="Zhang H."/>
        </authorList>
    </citation>
    <scope>NUCLEOTIDE SEQUENCE [LARGE SCALE GENOMIC DNA]</scope>
    <source>
        <strain evidence="2 3">DSM 22801</strain>
    </source>
</reference>
<dbReference type="InterPro" id="IPR050266">
    <property type="entry name" value="AB_hydrolase_sf"/>
</dbReference>
<protein>
    <recommendedName>
        <fullName evidence="1">AB hydrolase-1 domain-containing protein</fullName>
    </recommendedName>
</protein>
<evidence type="ECO:0000313" key="2">
    <source>
        <dbReference type="EMBL" id="OJG92200.1"/>
    </source>
</evidence>
<dbReference type="InterPro" id="IPR029058">
    <property type="entry name" value="AB_hydrolase_fold"/>
</dbReference>
<dbReference type="AlphaFoldDB" id="A0AA91GJG2"/>
<accession>A0AA91GJG2</accession>
<comment type="caution">
    <text evidence="2">The sequence shown here is derived from an EMBL/GenBank/DDBJ whole genome shotgun (WGS) entry which is preliminary data.</text>
</comment>
<dbReference type="EMBL" id="JXLC01000007">
    <property type="protein sequence ID" value="OJG92200.1"/>
    <property type="molecule type" value="Genomic_DNA"/>
</dbReference>
<dbReference type="PANTHER" id="PTHR43798:SF28">
    <property type="entry name" value="AB HYDROLASE-1 DOMAIN-CONTAINING PROTEIN"/>
    <property type="match status" value="1"/>
</dbReference>
<proteinExistence type="predicted"/>
<dbReference type="InterPro" id="IPR000073">
    <property type="entry name" value="AB_hydrolase_1"/>
</dbReference>
<dbReference type="GO" id="GO:0016020">
    <property type="term" value="C:membrane"/>
    <property type="evidence" value="ECO:0007669"/>
    <property type="project" value="TreeGrafter"/>
</dbReference>
<dbReference type="PANTHER" id="PTHR43798">
    <property type="entry name" value="MONOACYLGLYCEROL LIPASE"/>
    <property type="match status" value="1"/>
</dbReference>
<evidence type="ECO:0000313" key="3">
    <source>
        <dbReference type="Proteomes" id="UP000183039"/>
    </source>
</evidence>
<gene>
    <name evidence="2" type="ORF">RV15_GL003302</name>
</gene>
<evidence type="ECO:0000259" key="1">
    <source>
        <dbReference type="Pfam" id="PF00561"/>
    </source>
</evidence>
<dbReference type="Pfam" id="PF00561">
    <property type="entry name" value="Abhydrolase_1"/>
    <property type="match status" value="1"/>
</dbReference>
<organism evidence="2 3">
    <name type="scientific">Enterococcus silesiacus</name>
    <dbReference type="NCBI Taxonomy" id="332949"/>
    <lineage>
        <taxon>Bacteria</taxon>
        <taxon>Bacillati</taxon>
        <taxon>Bacillota</taxon>
        <taxon>Bacilli</taxon>
        <taxon>Lactobacillales</taxon>
        <taxon>Enterococcaceae</taxon>
        <taxon>Enterococcus</taxon>
    </lineage>
</organism>
<dbReference type="SUPFAM" id="SSF53474">
    <property type="entry name" value="alpha/beta-Hydrolases"/>
    <property type="match status" value="1"/>
</dbReference>
<name>A0AA91GJG2_9ENTE</name>
<dbReference type="Gene3D" id="3.40.50.1820">
    <property type="entry name" value="alpha/beta hydrolase"/>
    <property type="match status" value="1"/>
</dbReference>
<dbReference type="Proteomes" id="UP000183039">
    <property type="component" value="Unassembled WGS sequence"/>
</dbReference>
<feature type="domain" description="AB hydrolase-1" evidence="1">
    <location>
        <begin position="31"/>
        <end position="170"/>
    </location>
</feature>